<keyword evidence="3" id="KW-1185">Reference proteome</keyword>
<evidence type="ECO:0000313" key="2">
    <source>
        <dbReference type="EMBL" id="ODV84380.1"/>
    </source>
</evidence>
<dbReference type="EMBL" id="KV453857">
    <property type="protein sequence ID" value="ODV84380.1"/>
    <property type="molecule type" value="Genomic_DNA"/>
</dbReference>
<reference evidence="3" key="1">
    <citation type="submission" date="2016-04" db="EMBL/GenBank/DDBJ databases">
        <title>Comparative genomics of biotechnologically important yeasts.</title>
        <authorList>
            <consortium name="DOE Joint Genome Institute"/>
            <person name="Riley R."/>
            <person name="Haridas S."/>
            <person name="Wolfe K.H."/>
            <person name="Lopes M.R."/>
            <person name="Hittinger C.T."/>
            <person name="Goker M."/>
            <person name="Salamov A."/>
            <person name="Wisecaver J."/>
            <person name="Long T.M."/>
            <person name="Aerts A.L."/>
            <person name="Barry K."/>
            <person name="Choi C."/>
            <person name="Clum A."/>
            <person name="Coughlan A.Y."/>
            <person name="Deshpande S."/>
            <person name="Douglass A.P."/>
            <person name="Hanson S.J."/>
            <person name="Klenk H.-P."/>
            <person name="Labutti K."/>
            <person name="Lapidus A."/>
            <person name="Lindquist E."/>
            <person name="Lipzen A."/>
            <person name="Meier-Kolthoff J.P."/>
            <person name="Ohm R.A."/>
            <person name="Otillar R.P."/>
            <person name="Pangilinan J."/>
            <person name="Peng Y."/>
            <person name="Rokas A."/>
            <person name="Rosa C.A."/>
            <person name="Scheuner C."/>
            <person name="Sibirny A.A."/>
            <person name="Slot J.C."/>
            <person name="Stielow J.B."/>
            <person name="Sun H."/>
            <person name="Kurtzman C.P."/>
            <person name="Blackwell M."/>
            <person name="Grigoriev I.V."/>
            <person name="Jeffries T.W."/>
        </authorList>
    </citation>
    <scope>NUCLEOTIDE SEQUENCE [LARGE SCALE GENOMIC DNA]</scope>
    <source>
        <strain evidence="3">NRRL YB-2248</strain>
    </source>
</reference>
<feature type="compositionally biased region" description="Acidic residues" evidence="1">
    <location>
        <begin position="285"/>
        <end position="296"/>
    </location>
</feature>
<proteinExistence type="predicted"/>
<feature type="region of interest" description="Disordered" evidence="1">
    <location>
        <begin position="265"/>
        <end position="296"/>
    </location>
</feature>
<dbReference type="Proteomes" id="UP000094801">
    <property type="component" value="Unassembled WGS sequence"/>
</dbReference>
<gene>
    <name evidence="2" type="ORF">CANARDRAFT_24152</name>
</gene>
<organism evidence="2 3">
    <name type="scientific">[Candida] arabinofermentans NRRL YB-2248</name>
    <dbReference type="NCBI Taxonomy" id="983967"/>
    <lineage>
        <taxon>Eukaryota</taxon>
        <taxon>Fungi</taxon>
        <taxon>Dikarya</taxon>
        <taxon>Ascomycota</taxon>
        <taxon>Saccharomycotina</taxon>
        <taxon>Pichiomycetes</taxon>
        <taxon>Pichiales</taxon>
        <taxon>Pichiaceae</taxon>
        <taxon>Ogataea</taxon>
        <taxon>Ogataea/Candida clade</taxon>
    </lineage>
</organism>
<dbReference type="AlphaFoldDB" id="A0A1E4SY01"/>
<name>A0A1E4SY01_9ASCO</name>
<sequence length="296" mass="33221">MEPPLYNAKESSYYGTSECEIAKQHTAFVDDPKSAPQSTTIAGPITLVNGRPSTNPSVPGQSDGRLKSEDLTHEMRATRQDQKNNQAVTQAMFHLYFSLSRLTSEVHSAYPYYIQQLKLAYEQDPMSISNHITKVIARTDFILKGFESTNHAVQTCRCDPKNIRSVEEKARVKSQFKWLVERFALQIKKATVTITYIQTQIKERASTLDEAVNNGTRPVDELEQTFSLLEQVYNACHTLQLHQVTLKNMFKTMVKSQEDFAAVGINQKRSSGGGHDDTSSVNAEMDLDDEGEGSFA</sequence>
<evidence type="ECO:0000313" key="3">
    <source>
        <dbReference type="Proteomes" id="UP000094801"/>
    </source>
</evidence>
<evidence type="ECO:0000256" key="1">
    <source>
        <dbReference type="SAM" id="MobiDB-lite"/>
    </source>
</evidence>
<protein>
    <submittedName>
        <fullName evidence="2">Uncharacterized protein</fullName>
    </submittedName>
</protein>
<accession>A0A1E4SY01</accession>